<feature type="region of interest" description="Disordered" evidence="1">
    <location>
        <begin position="92"/>
        <end position="118"/>
    </location>
</feature>
<dbReference type="AlphaFoldDB" id="A0AAD8W254"/>
<dbReference type="EMBL" id="JAUUTY010000005">
    <property type="protein sequence ID" value="KAK1630033.1"/>
    <property type="molecule type" value="Genomic_DNA"/>
</dbReference>
<gene>
    <name evidence="2" type="ORF">QYE76_004348</name>
</gene>
<comment type="caution">
    <text evidence="2">The sequence shown here is derived from an EMBL/GenBank/DDBJ whole genome shotgun (WGS) entry which is preliminary data.</text>
</comment>
<proteinExistence type="predicted"/>
<accession>A0AAD8W254</accession>
<dbReference type="Proteomes" id="UP001231189">
    <property type="component" value="Unassembled WGS sequence"/>
</dbReference>
<keyword evidence="3" id="KW-1185">Reference proteome</keyword>
<evidence type="ECO:0000313" key="2">
    <source>
        <dbReference type="EMBL" id="KAK1630033.1"/>
    </source>
</evidence>
<reference evidence="2" key="1">
    <citation type="submission" date="2023-07" db="EMBL/GenBank/DDBJ databases">
        <title>A chromosome-level genome assembly of Lolium multiflorum.</title>
        <authorList>
            <person name="Chen Y."/>
            <person name="Copetti D."/>
            <person name="Kolliker R."/>
            <person name="Studer B."/>
        </authorList>
    </citation>
    <scope>NUCLEOTIDE SEQUENCE</scope>
    <source>
        <strain evidence="2">02402/16</strain>
        <tissue evidence="2">Leaf</tissue>
    </source>
</reference>
<feature type="compositionally biased region" description="Basic and acidic residues" evidence="1">
    <location>
        <begin position="99"/>
        <end position="118"/>
    </location>
</feature>
<organism evidence="2 3">
    <name type="scientific">Lolium multiflorum</name>
    <name type="common">Italian ryegrass</name>
    <name type="synonym">Lolium perenne subsp. multiflorum</name>
    <dbReference type="NCBI Taxonomy" id="4521"/>
    <lineage>
        <taxon>Eukaryota</taxon>
        <taxon>Viridiplantae</taxon>
        <taxon>Streptophyta</taxon>
        <taxon>Embryophyta</taxon>
        <taxon>Tracheophyta</taxon>
        <taxon>Spermatophyta</taxon>
        <taxon>Magnoliopsida</taxon>
        <taxon>Liliopsida</taxon>
        <taxon>Poales</taxon>
        <taxon>Poaceae</taxon>
        <taxon>BOP clade</taxon>
        <taxon>Pooideae</taxon>
        <taxon>Poodae</taxon>
        <taxon>Poeae</taxon>
        <taxon>Poeae Chloroplast Group 2 (Poeae type)</taxon>
        <taxon>Loliodinae</taxon>
        <taxon>Loliinae</taxon>
        <taxon>Lolium</taxon>
    </lineage>
</organism>
<sequence length="199" mass="22073">MVQKLSLYEQRHPEVYQDKFKRAVVLVEADEDEGSAGDQEVAVAEWTGGQAPCANGLSHKVLKRFDRVTKGEQIFDLLLKEKTKGFSFSINMVGPGHHSGKDRDEGSCSHNKDKEEAVPRDRLRHDGKRYITEGEVKNWDGDEVEVVQADDSAEISTAGMNVWETSGQEPLSGITLDDCERIDVTKDGVRLVLSTGLTV</sequence>
<protein>
    <submittedName>
        <fullName evidence="2">Uncharacterized protein</fullName>
    </submittedName>
</protein>
<evidence type="ECO:0000256" key="1">
    <source>
        <dbReference type="SAM" id="MobiDB-lite"/>
    </source>
</evidence>
<evidence type="ECO:0000313" key="3">
    <source>
        <dbReference type="Proteomes" id="UP001231189"/>
    </source>
</evidence>
<name>A0AAD8W254_LOLMU</name>